<dbReference type="GO" id="GO:0000978">
    <property type="term" value="F:RNA polymerase II cis-regulatory region sequence-specific DNA binding"/>
    <property type="evidence" value="ECO:0007669"/>
    <property type="project" value="InterPro"/>
</dbReference>
<accession>A0A7E4UUW0</accession>
<dbReference type="WBParaSite" id="Pan_g13131.t1">
    <property type="protein sequence ID" value="Pan_g13131.t1"/>
    <property type="gene ID" value="Pan_g13131"/>
</dbReference>
<keyword evidence="4 5" id="KW-0539">Nucleus</keyword>
<dbReference type="GO" id="GO:0045893">
    <property type="term" value="P:positive regulation of DNA-templated transcription"/>
    <property type="evidence" value="ECO:0007669"/>
    <property type="project" value="InterPro"/>
</dbReference>
<name>A0A7E4UUW0_PANRE</name>
<dbReference type="SUPFAM" id="SSF49417">
    <property type="entry name" value="p53-like transcription factors"/>
    <property type="match status" value="1"/>
</dbReference>
<dbReference type="Gene3D" id="2.60.40.820">
    <property type="entry name" value="Transcription factor, T-box"/>
    <property type="match status" value="1"/>
</dbReference>
<sequence>MPHYLNKLRPKGHEWMSKEVTFDVKITNCPNDDPKSVTLRTFHKYVPVLTISRFDVNTETATPFVEATCPTAEFIAVYKYFNRKVAEYKIDTHLKTSWLRESRKRCHVDEETVPEPKKLNSNSSIFNYSNTSFVPPEGEQYVFNTGDVPLVDDINTPNPWNAQPVLSEDVDYGYFGTSAPVYFNPEEDIKEEEKDSWPLY</sequence>
<dbReference type="GO" id="GO:0000981">
    <property type="term" value="F:DNA-binding transcription factor activity, RNA polymerase II-specific"/>
    <property type="evidence" value="ECO:0007669"/>
    <property type="project" value="TreeGrafter"/>
</dbReference>
<evidence type="ECO:0000256" key="1">
    <source>
        <dbReference type="ARBA" id="ARBA00023015"/>
    </source>
</evidence>
<comment type="subcellular location">
    <subcellularLocation>
        <location evidence="5">Nucleus</location>
    </subcellularLocation>
</comment>
<reference evidence="7" key="1">
    <citation type="journal article" date="2013" name="Genetics">
        <title>The draft genome and transcriptome of Panagrellus redivivus are shaped by the harsh demands of a free-living lifestyle.</title>
        <authorList>
            <person name="Srinivasan J."/>
            <person name="Dillman A.R."/>
            <person name="Macchietto M.G."/>
            <person name="Heikkinen L."/>
            <person name="Lakso M."/>
            <person name="Fracchia K.M."/>
            <person name="Antoshechkin I."/>
            <person name="Mortazavi A."/>
            <person name="Wong G."/>
            <person name="Sternberg P.W."/>
        </authorList>
    </citation>
    <scope>NUCLEOTIDE SEQUENCE [LARGE SCALE GENOMIC DNA]</scope>
    <source>
        <strain evidence="7">MT8872</strain>
    </source>
</reference>
<dbReference type="InterPro" id="IPR036960">
    <property type="entry name" value="T-box_sf"/>
</dbReference>
<evidence type="ECO:0000313" key="7">
    <source>
        <dbReference type="Proteomes" id="UP000492821"/>
    </source>
</evidence>
<organism evidence="7 8">
    <name type="scientific">Panagrellus redivivus</name>
    <name type="common">Microworm</name>
    <dbReference type="NCBI Taxonomy" id="6233"/>
    <lineage>
        <taxon>Eukaryota</taxon>
        <taxon>Metazoa</taxon>
        <taxon>Ecdysozoa</taxon>
        <taxon>Nematoda</taxon>
        <taxon>Chromadorea</taxon>
        <taxon>Rhabditida</taxon>
        <taxon>Tylenchina</taxon>
        <taxon>Panagrolaimomorpha</taxon>
        <taxon>Panagrolaimoidea</taxon>
        <taxon>Panagrolaimidae</taxon>
        <taxon>Panagrellus</taxon>
    </lineage>
</organism>
<dbReference type="GO" id="GO:0001708">
    <property type="term" value="P:cell fate specification"/>
    <property type="evidence" value="ECO:0007669"/>
    <property type="project" value="TreeGrafter"/>
</dbReference>
<dbReference type="InterPro" id="IPR001699">
    <property type="entry name" value="TF_T-box"/>
</dbReference>
<dbReference type="InterPro" id="IPR008967">
    <property type="entry name" value="p53-like_TF_DNA-bd_sf"/>
</dbReference>
<dbReference type="PROSITE" id="PS50252">
    <property type="entry name" value="TBOX_3"/>
    <property type="match status" value="1"/>
</dbReference>
<dbReference type="PANTHER" id="PTHR11267:SF181">
    <property type="entry name" value="OPTOMOTOR-BLIND PROTEIN"/>
    <property type="match status" value="1"/>
</dbReference>
<dbReference type="Pfam" id="PF00907">
    <property type="entry name" value="T-box"/>
    <property type="match status" value="1"/>
</dbReference>
<dbReference type="AlphaFoldDB" id="A0A7E4UUW0"/>
<reference evidence="8" key="2">
    <citation type="submission" date="2020-10" db="UniProtKB">
        <authorList>
            <consortium name="WormBaseParasite"/>
        </authorList>
    </citation>
    <scope>IDENTIFICATION</scope>
</reference>
<evidence type="ECO:0000259" key="6">
    <source>
        <dbReference type="PROSITE" id="PS50252"/>
    </source>
</evidence>
<dbReference type="PANTHER" id="PTHR11267">
    <property type="entry name" value="T-BOX PROTEIN-RELATED"/>
    <property type="match status" value="1"/>
</dbReference>
<dbReference type="InterPro" id="IPR046360">
    <property type="entry name" value="T-box_DNA-bd"/>
</dbReference>
<evidence type="ECO:0000256" key="2">
    <source>
        <dbReference type="ARBA" id="ARBA00023125"/>
    </source>
</evidence>
<keyword evidence="7" id="KW-1185">Reference proteome</keyword>
<comment type="caution">
    <text evidence="5">Lacks conserved residue(s) required for the propagation of feature annotation.</text>
</comment>
<evidence type="ECO:0000313" key="8">
    <source>
        <dbReference type="WBParaSite" id="Pan_g13131.t1"/>
    </source>
</evidence>
<keyword evidence="3" id="KW-0804">Transcription</keyword>
<dbReference type="Proteomes" id="UP000492821">
    <property type="component" value="Unassembled WGS sequence"/>
</dbReference>
<dbReference type="GO" id="GO:0005634">
    <property type="term" value="C:nucleus"/>
    <property type="evidence" value="ECO:0007669"/>
    <property type="project" value="UniProtKB-SubCell"/>
</dbReference>
<keyword evidence="2 5" id="KW-0238">DNA-binding</keyword>
<proteinExistence type="predicted"/>
<evidence type="ECO:0000256" key="4">
    <source>
        <dbReference type="ARBA" id="ARBA00023242"/>
    </source>
</evidence>
<evidence type="ECO:0000256" key="3">
    <source>
        <dbReference type="ARBA" id="ARBA00023163"/>
    </source>
</evidence>
<keyword evidence="1" id="KW-0805">Transcription regulation</keyword>
<feature type="domain" description="T-box" evidence="6">
    <location>
        <begin position="12"/>
        <end position="101"/>
    </location>
</feature>
<protein>
    <submittedName>
        <fullName evidence="8">T-box domain-containing protein</fullName>
    </submittedName>
</protein>
<dbReference type="GO" id="GO:0000785">
    <property type="term" value="C:chromatin"/>
    <property type="evidence" value="ECO:0007669"/>
    <property type="project" value="TreeGrafter"/>
</dbReference>
<evidence type="ECO:0000256" key="5">
    <source>
        <dbReference type="PROSITE-ProRule" id="PRU00201"/>
    </source>
</evidence>